<name>A0A8T7M0E1_9CHLR</name>
<accession>A0A8T7M0E1</accession>
<sequence length="325" mass="37102">MSYISVALTHSPKLNTIAHTGTDGVAARVYRMVKRSNNDEQEQPQGDDSVHPVYLPQGTVFKIARMRPKRSNTPPNPEASKAWRLKQTEEEAMTMLESAEVRGLKLMPTGSNYTFMAMLCNPETGKEYAAVYKPVRGEAPLWDFPNGTLYQRECAAYVVCRALGWSFIPPTVIRDGPHGIGTMQLFIDTDESRNLYDFRDEHEFEIQRITIFDLITNNADRKPSHFLLGMDGFVWGIDHGLCFNSVPKLRTVVWDYAGMDIPEDIAQDLQELATNHVKTKKLEAQLNQMLDPSEVEIFFKRLESLAQNPRFPQLNSRRQVPWGFF</sequence>
<protein>
    <submittedName>
        <fullName evidence="1">SCO1664 family protein</fullName>
    </submittedName>
</protein>
<organism evidence="1 3">
    <name type="scientific">Candidatus Chlorohelix allophototropha</name>
    <dbReference type="NCBI Taxonomy" id="3003348"/>
    <lineage>
        <taxon>Bacteria</taxon>
        <taxon>Bacillati</taxon>
        <taxon>Chloroflexota</taxon>
        <taxon>Chloroflexia</taxon>
        <taxon>Candidatus Chloroheliales</taxon>
        <taxon>Candidatus Chloroheliaceae</taxon>
        <taxon>Candidatus Chlorohelix</taxon>
    </lineage>
</organism>
<dbReference type="Proteomes" id="UP001431572">
    <property type="component" value="Chromosome 1"/>
</dbReference>
<reference evidence="2" key="2">
    <citation type="journal article" date="2024" name="Nature">
        <title>Anoxygenic phototroph of the Chloroflexota uses a type I reaction centre.</title>
        <authorList>
            <person name="Tsuji J.M."/>
            <person name="Shaw N.A."/>
            <person name="Nagashima S."/>
            <person name="Venkiteswaran J.J."/>
            <person name="Schiff S.L."/>
            <person name="Watanabe T."/>
            <person name="Fukui M."/>
            <person name="Hanada S."/>
            <person name="Tank M."/>
            <person name="Neufeld J.D."/>
        </authorList>
    </citation>
    <scope>NUCLEOTIDE SEQUENCE</scope>
    <source>
        <strain evidence="2">L227-S17</strain>
    </source>
</reference>
<dbReference type="InterPro" id="IPR022292">
    <property type="entry name" value="CHP03843"/>
</dbReference>
<dbReference type="Proteomes" id="UP000521676">
    <property type="component" value="Unassembled WGS sequence"/>
</dbReference>
<dbReference type="AlphaFoldDB" id="A0A8T7M0E1"/>
<proteinExistence type="predicted"/>
<reference evidence="1 3" key="1">
    <citation type="submission" date="2020-06" db="EMBL/GenBank/DDBJ databases">
        <title>Anoxygenic phototrophic Chloroflexota member uses a Type I reaction center.</title>
        <authorList>
            <person name="Tsuji J.M."/>
            <person name="Shaw N.A."/>
            <person name="Nagashima S."/>
            <person name="Venkiteswaran J."/>
            <person name="Schiff S.L."/>
            <person name="Hanada S."/>
            <person name="Tank M."/>
            <person name="Neufeld J.D."/>
        </authorList>
    </citation>
    <scope>NUCLEOTIDE SEQUENCE [LARGE SCALE GENOMIC DNA]</scope>
    <source>
        <strain evidence="1">L227-S17</strain>
    </source>
</reference>
<evidence type="ECO:0000313" key="2">
    <source>
        <dbReference type="EMBL" id="WJW65549.1"/>
    </source>
</evidence>
<dbReference type="EMBL" id="CP128399">
    <property type="protein sequence ID" value="WJW65549.1"/>
    <property type="molecule type" value="Genomic_DNA"/>
</dbReference>
<evidence type="ECO:0000313" key="1">
    <source>
        <dbReference type="EMBL" id="NWJ46172.1"/>
    </source>
</evidence>
<evidence type="ECO:0000313" key="4">
    <source>
        <dbReference type="Proteomes" id="UP001431572"/>
    </source>
</evidence>
<keyword evidence="4" id="KW-1185">Reference proteome</keyword>
<dbReference type="RefSeq" id="WP_341467433.1">
    <property type="nucleotide sequence ID" value="NZ_CP128399.1"/>
</dbReference>
<evidence type="ECO:0000313" key="3">
    <source>
        <dbReference type="Proteomes" id="UP000521676"/>
    </source>
</evidence>
<dbReference type="EMBL" id="JACATZ010000001">
    <property type="protein sequence ID" value="NWJ46172.1"/>
    <property type="molecule type" value="Genomic_DNA"/>
</dbReference>
<dbReference type="NCBIfam" id="TIGR03843">
    <property type="entry name" value="SCO1664 family protein"/>
    <property type="match status" value="1"/>
</dbReference>
<gene>
    <name evidence="1" type="ORF">HXX08_09860</name>
    <name evidence="2" type="ORF">OZ401_001316</name>
</gene>